<feature type="region of interest" description="Disordered" evidence="1">
    <location>
        <begin position="31"/>
        <end position="54"/>
    </location>
</feature>
<feature type="non-terminal residue" evidence="2">
    <location>
        <position position="103"/>
    </location>
</feature>
<protein>
    <submittedName>
        <fullName evidence="2">Uncharacterized protein</fullName>
    </submittedName>
</protein>
<name>A0A382YL05_9ZZZZ</name>
<dbReference type="PROSITE" id="PS51318">
    <property type="entry name" value="TAT"/>
    <property type="match status" value="1"/>
</dbReference>
<organism evidence="2">
    <name type="scientific">marine metagenome</name>
    <dbReference type="NCBI Taxonomy" id="408172"/>
    <lineage>
        <taxon>unclassified sequences</taxon>
        <taxon>metagenomes</taxon>
        <taxon>ecological metagenomes</taxon>
    </lineage>
</organism>
<dbReference type="InterPro" id="IPR006311">
    <property type="entry name" value="TAT_signal"/>
</dbReference>
<feature type="compositionally biased region" description="Polar residues" evidence="1">
    <location>
        <begin position="34"/>
        <end position="54"/>
    </location>
</feature>
<reference evidence="2" key="1">
    <citation type="submission" date="2018-05" db="EMBL/GenBank/DDBJ databases">
        <authorList>
            <person name="Lanie J.A."/>
            <person name="Ng W.-L."/>
            <person name="Kazmierczak K.M."/>
            <person name="Andrzejewski T.M."/>
            <person name="Davidsen T.M."/>
            <person name="Wayne K.J."/>
            <person name="Tettelin H."/>
            <person name="Glass J.I."/>
            <person name="Rusch D."/>
            <person name="Podicherti R."/>
            <person name="Tsui H.-C.T."/>
            <person name="Winkler M.E."/>
        </authorList>
    </citation>
    <scope>NUCLEOTIDE SEQUENCE</scope>
</reference>
<evidence type="ECO:0000256" key="1">
    <source>
        <dbReference type="SAM" id="MobiDB-lite"/>
    </source>
</evidence>
<dbReference type="EMBL" id="UINC01176696">
    <property type="protein sequence ID" value="SVD83943.1"/>
    <property type="molecule type" value="Genomic_DNA"/>
</dbReference>
<accession>A0A382YL05</accession>
<sequence length="103" mass="10697">MKKKMNRRDFVTTGAAASVAVAAGQSALAAASSDHNVSNPALSRSPEMLSTQGTTPMVISDYSGFGYRNGGTMNAVEKAFQMITDGEDVLDAVIAGVNIPEND</sequence>
<proteinExistence type="predicted"/>
<evidence type="ECO:0000313" key="2">
    <source>
        <dbReference type="EMBL" id="SVD83943.1"/>
    </source>
</evidence>
<dbReference type="AlphaFoldDB" id="A0A382YL05"/>
<gene>
    <name evidence="2" type="ORF">METZ01_LOCUS436797</name>
</gene>